<dbReference type="Gene3D" id="3.20.20.450">
    <property type="entry name" value="EAL domain"/>
    <property type="match status" value="1"/>
</dbReference>
<proteinExistence type="predicted"/>
<feature type="domain" description="HDOD" evidence="2">
    <location>
        <begin position="198"/>
        <end position="383"/>
    </location>
</feature>
<dbReference type="PROSITE" id="PS51833">
    <property type="entry name" value="HDOD"/>
    <property type="match status" value="1"/>
</dbReference>
<gene>
    <name evidence="3" type="ORF">CTLFYP3_01903</name>
</gene>
<reference evidence="3" key="1">
    <citation type="submission" date="2019-11" db="EMBL/GenBank/DDBJ databases">
        <authorList>
            <person name="Feng L."/>
        </authorList>
    </citation>
    <scope>NUCLEOTIDE SEQUENCE</scope>
    <source>
        <strain evidence="3">CTertiumLFYP3</strain>
    </source>
</reference>
<dbReference type="InterPro" id="IPR035919">
    <property type="entry name" value="EAL_sf"/>
</dbReference>
<dbReference type="InterPro" id="IPR052340">
    <property type="entry name" value="RNase_Y/CdgJ"/>
</dbReference>
<accession>A0A6N3DDD1</accession>
<dbReference type="PIRSF" id="PIRSF003180">
    <property type="entry name" value="DiGMPpdiest_YuxH"/>
    <property type="match status" value="1"/>
</dbReference>
<dbReference type="EMBL" id="CACRTO010000019">
    <property type="protein sequence ID" value="VYU26405.1"/>
    <property type="molecule type" value="Genomic_DNA"/>
</dbReference>
<dbReference type="InterPro" id="IPR001633">
    <property type="entry name" value="EAL_dom"/>
</dbReference>
<dbReference type="SUPFAM" id="SSF109604">
    <property type="entry name" value="HD-domain/PDEase-like"/>
    <property type="match status" value="1"/>
</dbReference>
<evidence type="ECO:0000313" key="3">
    <source>
        <dbReference type="EMBL" id="VYU26405.1"/>
    </source>
</evidence>
<feature type="domain" description="EAL" evidence="1">
    <location>
        <begin position="1"/>
        <end position="204"/>
    </location>
</feature>
<sequence>MEIFIARQGIYDINGKVVAYELLYRNSIKNNYDSEVEDERATYQVIENISSFGLDVLTEDKRAFVNFSEQVIKDNLATLLPKDNVVIEVLETVNPSQEIIHKLISLKELGYNIALDDVICLDYIKKFIEVVDIVKIDFILSTKEERQEIATYCKDNNIKILAEKIETKEDLLEAKELGCDFFQGYYYSKPSVFLGKDISIKNTSIFMLLVELVRDDYNLDKVDYIMKTDVALTYKFLRFINSSYFNFLQEIKSIKQAIMLIGKGELRKWLSILSVSEMSPQNEEYTKNIIIRARFCEEIARTIKLKDSPSAFMVGLFYNIDEMIEKDINYVVKTLPLNREIKRALLGEKNIYRNILELSLAYENLEKEKIEEYCKKLRINEGELLDLYYKSLEWGRNISS</sequence>
<evidence type="ECO:0000259" key="2">
    <source>
        <dbReference type="PROSITE" id="PS51833"/>
    </source>
</evidence>
<dbReference type="PROSITE" id="PS50883">
    <property type="entry name" value="EAL"/>
    <property type="match status" value="1"/>
</dbReference>
<dbReference type="CDD" id="cd01948">
    <property type="entry name" value="EAL"/>
    <property type="match status" value="1"/>
</dbReference>
<organism evidence="3">
    <name type="scientific">Clostridium tertium</name>
    <dbReference type="NCBI Taxonomy" id="1559"/>
    <lineage>
        <taxon>Bacteria</taxon>
        <taxon>Bacillati</taxon>
        <taxon>Bacillota</taxon>
        <taxon>Clostridia</taxon>
        <taxon>Eubacteriales</taxon>
        <taxon>Clostridiaceae</taxon>
        <taxon>Clostridium</taxon>
    </lineage>
</organism>
<dbReference type="InterPro" id="IPR014408">
    <property type="entry name" value="dGMP_Pdiesterase_EAL/HD-GYP"/>
</dbReference>
<dbReference type="PANTHER" id="PTHR33525:SF4">
    <property type="entry name" value="CYCLIC DI-GMP PHOSPHODIESTERASE CDGJ"/>
    <property type="match status" value="1"/>
</dbReference>
<dbReference type="AlphaFoldDB" id="A0A6N3DDD1"/>
<dbReference type="PANTHER" id="PTHR33525">
    <property type="match status" value="1"/>
</dbReference>
<name>A0A6N3DDD1_9CLOT</name>
<evidence type="ECO:0000259" key="1">
    <source>
        <dbReference type="PROSITE" id="PS50883"/>
    </source>
</evidence>
<dbReference type="Pfam" id="PF08668">
    <property type="entry name" value="HDOD"/>
    <property type="match status" value="1"/>
</dbReference>
<protein>
    <submittedName>
        <fullName evidence="3">EAL domain protein</fullName>
    </submittedName>
</protein>
<dbReference type="SMART" id="SM00052">
    <property type="entry name" value="EAL"/>
    <property type="match status" value="1"/>
</dbReference>
<dbReference type="Pfam" id="PF00563">
    <property type="entry name" value="EAL"/>
    <property type="match status" value="1"/>
</dbReference>
<dbReference type="SUPFAM" id="SSF141868">
    <property type="entry name" value="EAL domain-like"/>
    <property type="match status" value="1"/>
</dbReference>
<dbReference type="Gene3D" id="1.10.3210.10">
    <property type="entry name" value="Hypothetical protein af1432"/>
    <property type="match status" value="1"/>
</dbReference>
<dbReference type="InterPro" id="IPR013976">
    <property type="entry name" value="HDOD"/>
</dbReference>
<dbReference type="RefSeq" id="WP_156626366.1">
    <property type="nucleotide sequence ID" value="NZ_CACRTO010000019.1"/>
</dbReference>